<proteinExistence type="inferred from homology"/>
<dbReference type="EMBL" id="CDGJ01000007">
    <property type="protein sequence ID" value="CEJ05976.1"/>
    <property type="molecule type" value="Genomic_DNA"/>
</dbReference>
<evidence type="ECO:0000313" key="7">
    <source>
        <dbReference type="EMBL" id="CAA7599983.1"/>
    </source>
</evidence>
<comment type="subunit">
    <text evidence="2">Heterodimer of SbcC and SbcD.</text>
</comment>
<organism evidence="7">
    <name type="scientific">Acididesulfobacillus acetoxydans</name>
    <dbReference type="NCBI Taxonomy" id="1561005"/>
    <lineage>
        <taxon>Bacteria</taxon>
        <taxon>Bacillati</taxon>
        <taxon>Bacillota</taxon>
        <taxon>Clostridia</taxon>
        <taxon>Eubacteriales</taxon>
        <taxon>Peptococcaceae</taxon>
        <taxon>Acididesulfobacillus</taxon>
    </lineage>
</organism>
<evidence type="ECO:0000256" key="3">
    <source>
        <dbReference type="ARBA" id="ARBA00013368"/>
    </source>
</evidence>
<keyword evidence="4" id="KW-0175">Coiled coil</keyword>
<comment type="similarity">
    <text evidence="1">Belongs to the SMC family. SbcC subfamily.</text>
</comment>
<dbReference type="Gene3D" id="3.40.50.300">
    <property type="entry name" value="P-loop containing nucleotide triphosphate hydrolases"/>
    <property type="match status" value="2"/>
</dbReference>
<reference evidence="7" key="2">
    <citation type="submission" date="2020-01" db="EMBL/GenBank/DDBJ databases">
        <authorList>
            <person name="Hornung B."/>
        </authorList>
    </citation>
    <scope>NUCLEOTIDE SEQUENCE</scope>
    <source>
        <strain evidence="7">PacBioINE</strain>
    </source>
</reference>
<keyword evidence="7" id="KW-0378">Hydrolase</keyword>
<dbReference type="RefSeq" id="WP_240983725.1">
    <property type="nucleotide sequence ID" value="NZ_CDGJ01000007.1"/>
</dbReference>
<feature type="domain" description="RecF/RecN/SMC N-terminal" evidence="6">
    <location>
        <begin position="5"/>
        <end position="1171"/>
    </location>
</feature>
<dbReference type="Proteomes" id="UP000836597">
    <property type="component" value="Chromosome"/>
</dbReference>
<dbReference type="PANTHER" id="PTHR32114">
    <property type="entry name" value="ABC TRANSPORTER ABCH.3"/>
    <property type="match status" value="1"/>
</dbReference>
<dbReference type="KEGG" id="aacx:DEACI_0632"/>
<dbReference type="Pfam" id="PF02463">
    <property type="entry name" value="SMC_N"/>
    <property type="match status" value="1"/>
</dbReference>
<dbReference type="InterPro" id="IPR027417">
    <property type="entry name" value="P-loop_NTPase"/>
</dbReference>
<evidence type="ECO:0000256" key="5">
    <source>
        <dbReference type="SAM" id="MobiDB-lite"/>
    </source>
</evidence>
<evidence type="ECO:0000256" key="1">
    <source>
        <dbReference type="ARBA" id="ARBA00006930"/>
    </source>
</evidence>
<evidence type="ECO:0000313" key="9">
    <source>
        <dbReference type="Proteomes" id="UP001071230"/>
    </source>
</evidence>
<dbReference type="GO" id="GO:0004527">
    <property type="term" value="F:exonuclease activity"/>
    <property type="evidence" value="ECO:0007669"/>
    <property type="project" value="UniProtKB-KW"/>
</dbReference>
<evidence type="ECO:0000259" key="6">
    <source>
        <dbReference type="Pfam" id="PF02463"/>
    </source>
</evidence>
<evidence type="ECO:0000313" key="8">
    <source>
        <dbReference type="EMBL" id="CEJ05976.1"/>
    </source>
</evidence>
<feature type="coiled-coil region" evidence="4">
    <location>
        <begin position="294"/>
        <end position="377"/>
    </location>
</feature>
<sequence length="1204" mass="135205">MRPVRLEITGLNSFSETQVVAFDQLSETGVFGIFGPTGSGKSSILDAITLALYGTVERAANHTQGILNHGAERLSVKYTFSLGEGKRRKNYRAERSYKRSGERTVTASVCRLVEENCGQEKVLAAKEKEMTKALEGILGLNSEDFTRAVVLPQGKFAEFLTIKPRERREMLERLFALEAYGKGLSTRLTEQLKQTEFDLHGVEKEQQGLGDASAERLRQAETEYNEAIIVAAGAEQQLATLRSLYETAKEIWDLQEELRQNGERKKAWEARRSAVADRQKRLGLAEAAESLRPLLIALKQAEEAQREARRKESELKARLREAELDREKAAGVWQKANEERLSREPGILRRLERLEQAIQLEKEIAERKNLLGNLRNRYSSEAKKKEEWAGNLEAVAGKLREVKMSWEAKKKRLADIQVPSLQRVKVNALAQALDVLQVLSGQIGSLEKDCARNQAEEETWQGEVSRKKSLAEKALAESDGLKEALLDLQDHPPGDEETLATRAVVYERFKARLDKIEQAEKELREEKERLELGLADSLGRGERLEALERECAGALRHKEEAGAEEANQAGLLKTLETKNLAGILAQELVEGKSCPVCGSEHHPLPAQAPAAEEVVRARTTLEEAKETRTKWEERVRTIETRLAVERAQAQTLLDQLEDQKISLRLKAAGVAELRELLPEGDRDKSLTGLRNELEAKLTGLEKERAALLRWRQTKNDTQEKLEKAQSTSARAQEETGRAQVHYAAATRAVKDSLERLAGLREELDRKQKELDAARGDIHLEDIANLQKTYAEWDSEAEQINRSLAGAEVEIKALTEKQQEMQEEGNQRELNLQELAISGRELKKALDIDEGRLREVTGGEPAVSLAGAEGAKLAELKRLEEESKKALEGAQTRQNRAEQDQAAVSKEVDLKEQGLKETEVKLSQGLRLAGFVSAAAAEASLCNEQERRQMTEEIKTFQQEESFLKENQSQIEARLEGRSISPAEWLAWPVRLKDAGRVHNEAMERRGVLQNTFLQLKEKQAQWETLDKQRKSLSHHLALQKELQNILKGNTFVEFIAEEQLIHVAYDASERLAQLTNYRYALEVDSEGGFVVRDDANGGYRRPVNSLSGGETFLTSLALALALSSQIQLRGEVPLEFFFLDEGFGTLDTELLEIVMTTLEKLRLQNLTIGIISHVPELRHRLARRIIVIPARPGGAGSRVRLEMG</sequence>
<dbReference type="AlphaFoldDB" id="A0A8S0VVR2"/>
<feature type="coiled-coil region" evidence="4">
    <location>
        <begin position="506"/>
        <end position="564"/>
    </location>
</feature>
<keyword evidence="7" id="KW-0269">Exonuclease</keyword>
<protein>
    <recommendedName>
        <fullName evidence="3">Nuclease SbcCD subunit C</fullName>
    </recommendedName>
</protein>
<feature type="region of interest" description="Disordered" evidence="5">
    <location>
        <begin position="715"/>
        <end position="737"/>
    </location>
</feature>
<dbReference type="SUPFAM" id="SSF52540">
    <property type="entry name" value="P-loop containing nucleoside triphosphate hydrolases"/>
    <property type="match status" value="1"/>
</dbReference>
<feature type="region of interest" description="Disordered" evidence="5">
    <location>
        <begin position="883"/>
        <end position="904"/>
    </location>
</feature>
<dbReference type="GO" id="GO:0016887">
    <property type="term" value="F:ATP hydrolysis activity"/>
    <property type="evidence" value="ECO:0007669"/>
    <property type="project" value="InterPro"/>
</dbReference>
<accession>A0A8S0VVR2</accession>
<dbReference type="EMBL" id="LR746496">
    <property type="protein sequence ID" value="CAA7599983.1"/>
    <property type="molecule type" value="Genomic_DNA"/>
</dbReference>
<keyword evidence="9" id="KW-1185">Reference proteome</keyword>
<dbReference type="GO" id="GO:0006302">
    <property type="term" value="P:double-strand break repair"/>
    <property type="evidence" value="ECO:0007669"/>
    <property type="project" value="InterPro"/>
</dbReference>
<keyword evidence="7" id="KW-0540">Nuclease</keyword>
<dbReference type="PANTHER" id="PTHR32114:SF2">
    <property type="entry name" value="ABC TRANSPORTER ABCH.3"/>
    <property type="match status" value="1"/>
</dbReference>
<name>A0A8S0VVR2_9FIRM</name>
<gene>
    <name evidence="8" type="ORF">DEACI_0396</name>
    <name evidence="7" type="ORF">DEACI_0632</name>
</gene>
<dbReference type="InterPro" id="IPR003395">
    <property type="entry name" value="RecF/RecN/SMC_N"/>
</dbReference>
<reference evidence="8" key="1">
    <citation type="submission" date="2014-11" db="EMBL/GenBank/DDBJ databases">
        <authorList>
            <person name="Hornung B.V."/>
        </authorList>
    </citation>
    <scope>NUCLEOTIDE SEQUENCE</scope>
    <source>
        <strain evidence="8">INE</strain>
    </source>
</reference>
<feature type="coiled-coil region" evidence="4">
    <location>
        <begin position="614"/>
        <end position="666"/>
    </location>
</feature>
<feature type="coiled-coil region" evidence="4">
    <location>
        <begin position="217"/>
        <end position="251"/>
    </location>
</feature>
<dbReference type="Proteomes" id="UP001071230">
    <property type="component" value="Unassembled WGS sequence"/>
</dbReference>
<evidence type="ECO:0000256" key="2">
    <source>
        <dbReference type="ARBA" id="ARBA00011322"/>
    </source>
</evidence>
<evidence type="ECO:0000256" key="4">
    <source>
        <dbReference type="SAM" id="Coils"/>
    </source>
</evidence>